<feature type="transmembrane region" description="Helical" evidence="7">
    <location>
        <begin position="50"/>
        <end position="70"/>
    </location>
</feature>
<evidence type="ECO:0000256" key="7">
    <source>
        <dbReference type="SAM" id="Phobius"/>
    </source>
</evidence>
<dbReference type="Proteomes" id="UP001522905">
    <property type="component" value="Unassembled WGS sequence"/>
</dbReference>
<keyword evidence="11" id="KW-1185">Reference proteome</keyword>
<evidence type="ECO:0000256" key="3">
    <source>
        <dbReference type="ARBA" id="ARBA00022475"/>
    </source>
</evidence>
<dbReference type="PANTHER" id="PTHR34582">
    <property type="entry name" value="UPF0702 TRANSMEMBRANE PROTEIN YCAP"/>
    <property type="match status" value="1"/>
</dbReference>
<dbReference type="InterPro" id="IPR021707">
    <property type="entry name" value="DUF3290"/>
</dbReference>
<protein>
    <submittedName>
        <fullName evidence="10">DUF3290 family protein</fullName>
    </submittedName>
</protein>
<evidence type="ECO:0000259" key="8">
    <source>
        <dbReference type="Pfam" id="PF04239"/>
    </source>
</evidence>
<dbReference type="PANTHER" id="PTHR34582:SF6">
    <property type="entry name" value="UPF0702 TRANSMEMBRANE PROTEIN YCAP"/>
    <property type="match status" value="1"/>
</dbReference>
<evidence type="ECO:0000313" key="11">
    <source>
        <dbReference type="Proteomes" id="UP001522905"/>
    </source>
</evidence>
<dbReference type="InterPro" id="IPR048454">
    <property type="entry name" value="YetF_N"/>
</dbReference>
<feature type="transmembrane region" description="Helical" evidence="7">
    <location>
        <begin position="215"/>
        <end position="235"/>
    </location>
</feature>
<dbReference type="InterPro" id="IPR007353">
    <property type="entry name" value="DUF421"/>
</dbReference>
<keyword evidence="5 7" id="KW-1133">Transmembrane helix</keyword>
<feature type="transmembrane region" description="Helical" evidence="7">
    <location>
        <begin position="158"/>
        <end position="179"/>
    </location>
</feature>
<evidence type="ECO:0000256" key="1">
    <source>
        <dbReference type="ARBA" id="ARBA00004651"/>
    </source>
</evidence>
<evidence type="ECO:0000313" key="10">
    <source>
        <dbReference type="EMBL" id="MCK8624509.1"/>
    </source>
</evidence>
<dbReference type="Pfam" id="PF11694">
    <property type="entry name" value="DUF3290"/>
    <property type="match status" value="1"/>
</dbReference>
<evidence type="ECO:0000256" key="4">
    <source>
        <dbReference type="ARBA" id="ARBA00022692"/>
    </source>
</evidence>
<feature type="domain" description="YetF-like N-terminal transmembrane" evidence="9">
    <location>
        <begin position="160"/>
        <end position="230"/>
    </location>
</feature>
<evidence type="ECO:0000259" key="9">
    <source>
        <dbReference type="Pfam" id="PF20730"/>
    </source>
</evidence>
<name>A0ABT0I163_9LACO</name>
<organism evidence="10 11">
    <name type="scientific">Apilactobacillus xinyiensis</name>
    <dbReference type="NCBI Taxonomy" id="2841032"/>
    <lineage>
        <taxon>Bacteria</taxon>
        <taxon>Bacillati</taxon>
        <taxon>Bacillota</taxon>
        <taxon>Bacilli</taxon>
        <taxon>Lactobacillales</taxon>
        <taxon>Lactobacillaceae</taxon>
        <taxon>Apilactobacillus</taxon>
    </lineage>
</organism>
<dbReference type="Pfam" id="PF04239">
    <property type="entry name" value="DUF421"/>
    <property type="match status" value="1"/>
</dbReference>
<feature type="domain" description="YetF C-terminal" evidence="8">
    <location>
        <begin position="239"/>
        <end position="354"/>
    </location>
</feature>
<evidence type="ECO:0000256" key="5">
    <source>
        <dbReference type="ARBA" id="ARBA00022989"/>
    </source>
</evidence>
<keyword evidence="4 7" id="KW-0812">Transmembrane</keyword>
<comment type="subcellular location">
    <subcellularLocation>
        <location evidence="1">Cell membrane</location>
        <topology evidence="1">Multi-pass membrane protein</topology>
    </subcellularLocation>
</comment>
<feature type="transmembrane region" description="Helical" evidence="7">
    <location>
        <begin position="15"/>
        <end position="38"/>
    </location>
</feature>
<reference evidence="10 11" key="1">
    <citation type="submission" date="2021-11" db="EMBL/GenBank/DDBJ databases">
        <title>Comparative genomics of bee honey and flower isolates.</title>
        <authorList>
            <person name="Bechtner J.D."/>
            <person name="Gallus M.K."/>
            <person name="Ehrmann M."/>
        </authorList>
    </citation>
    <scope>NUCLEOTIDE SEQUENCE [LARGE SCALE GENOMIC DNA]</scope>
    <source>
        <strain evidence="10 11">M161</strain>
    </source>
</reference>
<gene>
    <name evidence="10" type="ORF">LNP07_03170</name>
</gene>
<sequence>MNLYSYEYLSNSNAYVAYILLFFAVILGITIIFNGLKYMRDRTNLKYRDFFVILTLISILGISMVFGHVMDQKATSSRNNQTVKMIQDISKNKKVPVNKIYTSSTNLVNGMTVKVDKNYYEVNLNANLNSYTLTPIRLIDNDTNYVKNPSIISRISNYQYLTIALKLLIGFIVLVLQINLSGKGNLAPSNAIDQLQNYVLGGIIGGMIYSQDVSILQFFIVLLIWSIIVFGSKILNRQSAFFRKILTGSPQVIIQNGIINVDTALRSGISASDLTFKLRTQGISNFKDVKSATLEQNGQLTITTFGTESVNYPVITDGSINEDVVKRMGKTPEWLEQMLADEGKEISQIYLGQYVHDNLMIISFPNHSKRPWYYYLKYQNIKDSYNKHKK</sequence>
<dbReference type="Pfam" id="PF20730">
    <property type="entry name" value="YetF_N"/>
    <property type="match status" value="1"/>
</dbReference>
<accession>A0ABT0I163</accession>
<evidence type="ECO:0000256" key="2">
    <source>
        <dbReference type="ARBA" id="ARBA00006448"/>
    </source>
</evidence>
<keyword evidence="6 7" id="KW-0472">Membrane</keyword>
<proteinExistence type="inferred from homology"/>
<dbReference type="Gene3D" id="3.30.240.20">
    <property type="entry name" value="bsu07140 like domains"/>
    <property type="match status" value="2"/>
</dbReference>
<evidence type="ECO:0000256" key="6">
    <source>
        <dbReference type="ARBA" id="ARBA00023136"/>
    </source>
</evidence>
<keyword evidence="3" id="KW-1003">Cell membrane</keyword>
<dbReference type="EMBL" id="JAJIAO010000002">
    <property type="protein sequence ID" value="MCK8624509.1"/>
    <property type="molecule type" value="Genomic_DNA"/>
</dbReference>
<comment type="similarity">
    <text evidence="2">Belongs to the UPF0702 family.</text>
</comment>
<dbReference type="InterPro" id="IPR023090">
    <property type="entry name" value="UPF0702_alpha/beta_dom_sf"/>
</dbReference>
<dbReference type="RefSeq" id="WP_248601573.1">
    <property type="nucleotide sequence ID" value="NZ_BPLM01000010.1"/>
</dbReference>
<comment type="caution">
    <text evidence="10">The sequence shown here is derived from an EMBL/GenBank/DDBJ whole genome shotgun (WGS) entry which is preliminary data.</text>
</comment>